<reference evidence="1" key="1">
    <citation type="submission" date="2019-04" db="EMBL/GenBank/DDBJ databases">
        <title>Genome assembly of Zosterops borbonicus 15179.</title>
        <authorList>
            <person name="Leroy T."/>
            <person name="Anselmetti Y."/>
            <person name="Tilak M.-K."/>
            <person name="Nabholz B."/>
        </authorList>
    </citation>
    <scope>NUCLEOTIDE SEQUENCE</scope>
    <source>
        <strain evidence="1">HGM_15179</strain>
        <tissue evidence="1">Muscle</tissue>
    </source>
</reference>
<dbReference type="OrthoDB" id="10450288at2759"/>
<keyword evidence="2" id="KW-1185">Reference proteome</keyword>
<organism evidence="1 2">
    <name type="scientific">Zosterops borbonicus</name>
    <dbReference type="NCBI Taxonomy" id="364589"/>
    <lineage>
        <taxon>Eukaryota</taxon>
        <taxon>Metazoa</taxon>
        <taxon>Chordata</taxon>
        <taxon>Craniata</taxon>
        <taxon>Vertebrata</taxon>
        <taxon>Euteleostomi</taxon>
        <taxon>Archelosauria</taxon>
        <taxon>Archosauria</taxon>
        <taxon>Dinosauria</taxon>
        <taxon>Saurischia</taxon>
        <taxon>Theropoda</taxon>
        <taxon>Coelurosauria</taxon>
        <taxon>Aves</taxon>
        <taxon>Neognathae</taxon>
        <taxon>Neoaves</taxon>
        <taxon>Telluraves</taxon>
        <taxon>Australaves</taxon>
        <taxon>Passeriformes</taxon>
        <taxon>Sylvioidea</taxon>
        <taxon>Zosteropidae</taxon>
        <taxon>Zosterops</taxon>
    </lineage>
</organism>
<name>A0A8K1GLK3_9PASS</name>
<dbReference type="EMBL" id="SWJQ01000157">
    <property type="protein sequence ID" value="TRZ20227.1"/>
    <property type="molecule type" value="Genomic_DNA"/>
</dbReference>
<comment type="caution">
    <text evidence="1">The sequence shown here is derived from an EMBL/GenBank/DDBJ whole genome shotgun (WGS) entry which is preliminary data.</text>
</comment>
<dbReference type="AlphaFoldDB" id="A0A8K1GLK3"/>
<dbReference type="InterPro" id="IPR036630">
    <property type="entry name" value="Head_decoration_D_sf"/>
</dbReference>
<evidence type="ECO:0000313" key="2">
    <source>
        <dbReference type="Proteomes" id="UP000796761"/>
    </source>
</evidence>
<protein>
    <submittedName>
        <fullName evidence="1">Uncharacterized protein</fullName>
    </submittedName>
</protein>
<dbReference type="Proteomes" id="UP000796761">
    <property type="component" value="Unassembled WGS sequence"/>
</dbReference>
<accession>A0A8K1GLK3</accession>
<sequence length="102" mass="11646">MLEQAPGRRLQGHGKRRPAWSRFAGRACGAMGDPWNSLLLKDYIPLKRPTLEQFVMNCSLWESLMLEKSMGDCLLWDGPNTGTAEGLLSLKRKQLQKKREMN</sequence>
<gene>
    <name evidence="1" type="ORF">HGM15179_006903</name>
</gene>
<evidence type="ECO:0000313" key="1">
    <source>
        <dbReference type="EMBL" id="TRZ20227.1"/>
    </source>
</evidence>
<proteinExistence type="predicted"/>
<dbReference type="SUPFAM" id="SSF51274">
    <property type="entry name" value="Head decoration protein D (gpD, major capsid protein D)"/>
    <property type="match status" value="1"/>
</dbReference>